<comment type="caution">
    <text evidence="1">The sequence shown here is derived from an EMBL/GenBank/DDBJ whole genome shotgun (WGS) entry which is preliminary data.</text>
</comment>
<dbReference type="Proteomes" id="UP000823388">
    <property type="component" value="Chromosome 1K"/>
</dbReference>
<dbReference type="AlphaFoldDB" id="A0A8T0X6R2"/>
<keyword evidence="2" id="KW-1185">Reference proteome</keyword>
<dbReference type="EMBL" id="CM029037">
    <property type="protein sequence ID" value="KAG2655790.1"/>
    <property type="molecule type" value="Genomic_DNA"/>
</dbReference>
<sequence length="139" mass="15038">MACNGMDHRTAIAIGAMDMQCLGLGGSYIDGVEPALTQRGLLQKPFCKGEGIKAKEEVVTLISPHHLAAQASALPHLHPQRKICEEPPEYSSISGPSGVDVGAVGGRWQMRRRSSGSRWIRKKPYRLFEISDSSALVLA</sequence>
<evidence type="ECO:0000313" key="1">
    <source>
        <dbReference type="EMBL" id="KAG2655790.1"/>
    </source>
</evidence>
<name>A0A8T0X6R2_PANVG</name>
<reference evidence="1" key="1">
    <citation type="submission" date="2020-05" db="EMBL/GenBank/DDBJ databases">
        <title>WGS assembly of Panicum virgatum.</title>
        <authorList>
            <person name="Lovell J.T."/>
            <person name="Jenkins J."/>
            <person name="Shu S."/>
            <person name="Juenger T.E."/>
            <person name="Schmutz J."/>
        </authorList>
    </citation>
    <scope>NUCLEOTIDE SEQUENCE</scope>
    <source>
        <strain evidence="1">AP13</strain>
    </source>
</reference>
<gene>
    <name evidence="1" type="ORF">PVAP13_1KG037700</name>
</gene>
<accession>A0A8T0X6R2</accession>
<organism evidence="1 2">
    <name type="scientific">Panicum virgatum</name>
    <name type="common">Blackwell switchgrass</name>
    <dbReference type="NCBI Taxonomy" id="38727"/>
    <lineage>
        <taxon>Eukaryota</taxon>
        <taxon>Viridiplantae</taxon>
        <taxon>Streptophyta</taxon>
        <taxon>Embryophyta</taxon>
        <taxon>Tracheophyta</taxon>
        <taxon>Spermatophyta</taxon>
        <taxon>Magnoliopsida</taxon>
        <taxon>Liliopsida</taxon>
        <taxon>Poales</taxon>
        <taxon>Poaceae</taxon>
        <taxon>PACMAD clade</taxon>
        <taxon>Panicoideae</taxon>
        <taxon>Panicodae</taxon>
        <taxon>Paniceae</taxon>
        <taxon>Panicinae</taxon>
        <taxon>Panicum</taxon>
        <taxon>Panicum sect. Hiantes</taxon>
    </lineage>
</organism>
<proteinExistence type="predicted"/>
<evidence type="ECO:0000313" key="2">
    <source>
        <dbReference type="Proteomes" id="UP000823388"/>
    </source>
</evidence>
<protein>
    <submittedName>
        <fullName evidence="1">Uncharacterized protein</fullName>
    </submittedName>
</protein>